<name>A0A3B0V0S6_9ZZZZ</name>
<sequence length="144" mass="16076">MSEERQLFVPPGGPPQVEQPSPEVYAAMGEGNIFAMMADFYVVLEASEIRGMFPKDMARASRKSAAFFVGLLGGPPLYHQKYGSPMMRARHNPFPIDEAARQTWLACFETVLVNAPDKYGFPAEHIPQFREFLVGFSGWMVNTA</sequence>
<dbReference type="AlphaFoldDB" id="A0A3B0V0S6"/>
<keyword evidence="4" id="KW-0408">Iron</keyword>
<evidence type="ECO:0008006" key="7">
    <source>
        <dbReference type="Google" id="ProtNLM"/>
    </source>
</evidence>
<dbReference type="Pfam" id="PF01152">
    <property type="entry name" value="Bac_globin"/>
    <property type="match status" value="1"/>
</dbReference>
<comment type="similarity">
    <text evidence="5">Belongs to the truncated hemoglobin family. Group II subfamily.</text>
</comment>
<keyword evidence="3" id="KW-0479">Metal-binding</keyword>
<keyword evidence="1" id="KW-0813">Transport</keyword>
<evidence type="ECO:0000256" key="4">
    <source>
        <dbReference type="ARBA" id="ARBA00023004"/>
    </source>
</evidence>
<dbReference type="InterPro" id="IPR001486">
    <property type="entry name" value="Hemoglobin_trunc"/>
</dbReference>
<evidence type="ECO:0000256" key="3">
    <source>
        <dbReference type="ARBA" id="ARBA00022723"/>
    </source>
</evidence>
<dbReference type="GO" id="GO:0019825">
    <property type="term" value="F:oxygen binding"/>
    <property type="evidence" value="ECO:0007669"/>
    <property type="project" value="InterPro"/>
</dbReference>
<dbReference type="InterPro" id="IPR044203">
    <property type="entry name" value="GlbO/GLB3-like"/>
</dbReference>
<evidence type="ECO:0000256" key="2">
    <source>
        <dbReference type="ARBA" id="ARBA00022617"/>
    </source>
</evidence>
<gene>
    <name evidence="6" type="ORF">MNBD_CHLOROFLEXI01-4173</name>
</gene>
<dbReference type="Gene3D" id="1.10.490.10">
    <property type="entry name" value="Globins"/>
    <property type="match status" value="1"/>
</dbReference>
<accession>A0A3B0V0S6</accession>
<dbReference type="InterPro" id="IPR012292">
    <property type="entry name" value="Globin/Proto"/>
</dbReference>
<evidence type="ECO:0000313" key="6">
    <source>
        <dbReference type="EMBL" id="VAW37048.1"/>
    </source>
</evidence>
<organism evidence="6">
    <name type="scientific">hydrothermal vent metagenome</name>
    <dbReference type="NCBI Taxonomy" id="652676"/>
    <lineage>
        <taxon>unclassified sequences</taxon>
        <taxon>metagenomes</taxon>
        <taxon>ecological metagenomes</taxon>
    </lineage>
</organism>
<dbReference type="PANTHER" id="PTHR47366">
    <property type="entry name" value="TWO-ON-TWO HEMOGLOBIN-3"/>
    <property type="match status" value="1"/>
</dbReference>
<dbReference type="GO" id="GO:0005344">
    <property type="term" value="F:oxygen carrier activity"/>
    <property type="evidence" value="ECO:0007669"/>
    <property type="project" value="InterPro"/>
</dbReference>
<dbReference type="GO" id="GO:0046872">
    <property type="term" value="F:metal ion binding"/>
    <property type="evidence" value="ECO:0007669"/>
    <property type="project" value="UniProtKB-KW"/>
</dbReference>
<evidence type="ECO:0000256" key="5">
    <source>
        <dbReference type="ARBA" id="ARBA00034496"/>
    </source>
</evidence>
<dbReference type="InterPro" id="IPR009050">
    <property type="entry name" value="Globin-like_sf"/>
</dbReference>
<keyword evidence="2" id="KW-0349">Heme</keyword>
<reference evidence="6" key="1">
    <citation type="submission" date="2018-06" db="EMBL/GenBank/DDBJ databases">
        <authorList>
            <person name="Zhirakovskaya E."/>
        </authorList>
    </citation>
    <scope>NUCLEOTIDE SEQUENCE</scope>
</reference>
<dbReference type="PANTHER" id="PTHR47366:SF1">
    <property type="entry name" value="TWO-ON-TWO HEMOGLOBIN-3"/>
    <property type="match status" value="1"/>
</dbReference>
<dbReference type="GO" id="GO:0020037">
    <property type="term" value="F:heme binding"/>
    <property type="evidence" value="ECO:0007669"/>
    <property type="project" value="InterPro"/>
</dbReference>
<proteinExistence type="inferred from homology"/>
<protein>
    <recommendedName>
        <fullName evidence="7">Hemoglobin-like protein HbO</fullName>
    </recommendedName>
</protein>
<dbReference type="SUPFAM" id="SSF46458">
    <property type="entry name" value="Globin-like"/>
    <property type="match status" value="1"/>
</dbReference>
<evidence type="ECO:0000256" key="1">
    <source>
        <dbReference type="ARBA" id="ARBA00022448"/>
    </source>
</evidence>
<dbReference type="EMBL" id="UOEU01000648">
    <property type="protein sequence ID" value="VAW37048.1"/>
    <property type="molecule type" value="Genomic_DNA"/>
</dbReference>